<dbReference type="EnsemblPlants" id="AUR62036784-RA">
    <property type="protein sequence ID" value="AUR62036784-RA:cds"/>
    <property type="gene ID" value="AUR62036784"/>
</dbReference>
<name>A0A803MX54_CHEQI</name>
<keyword evidence="3" id="KW-1185">Reference proteome</keyword>
<feature type="region of interest" description="Disordered" evidence="1">
    <location>
        <begin position="188"/>
        <end position="210"/>
    </location>
</feature>
<sequence length="210" mass="21931">MERSKCASLDSAATQSGDNPNGGDVIELAETAAEDTMNSYKTAQESRWKGWEEISYGGYECVKHARAAEYLVRSWIEESYPDINSRIISYIIGLDSLKEVCNESITSIAAGCQDIRLRMDGLFEAQPPSTTSTPTAAVPAPVAPQTQTQTATEPAAAAFVSPLTDAVAASTALYKGIPEQAGVAPVARTPAATTGGQAANPLAPAGNPHG</sequence>
<evidence type="ECO:0000313" key="2">
    <source>
        <dbReference type="EnsemblPlants" id="AUR62036784-RA:cds"/>
    </source>
</evidence>
<organism evidence="2 3">
    <name type="scientific">Chenopodium quinoa</name>
    <name type="common">Quinoa</name>
    <dbReference type="NCBI Taxonomy" id="63459"/>
    <lineage>
        <taxon>Eukaryota</taxon>
        <taxon>Viridiplantae</taxon>
        <taxon>Streptophyta</taxon>
        <taxon>Embryophyta</taxon>
        <taxon>Tracheophyta</taxon>
        <taxon>Spermatophyta</taxon>
        <taxon>Magnoliopsida</taxon>
        <taxon>eudicotyledons</taxon>
        <taxon>Gunneridae</taxon>
        <taxon>Pentapetalae</taxon>
        <taxon>Caryophyllales</taxon>
        <taxon>Chenopodiaceae</taxon>
        <taxon>Chenopodioideae</taxon>
        <taxon>Atripliceae</taxon>
        <taxon>Chenopodium</taxon>
    </lineage>
</organism>
<evidence type="ECO:0000256" key="1">
    <source>
        <dbReference type="SAM" id="MobiDB-lite"/>
    </source>
</evidence>
<dbReference type="PANTHER" id="PTHR47472">
    <property type="entry name" value="PROPIONYL-COA CARBOXYLASE"/>
    <property type="match status" value="1"/>
</dbReference>
<proteinExistence type="predicted"/>
<dbReference type="PANTHER" id="PTHR47472:SF1">
    <property type="entry name" value="DUF1446-DOMAIN-CONTAINING PROTEIN"/>
    <property type="match status" value="1"/>
</dbReference>
<protein>
    <submittedName>
        <fullName evidence="2">Uncharacterized protein</fullName>
    </submittedName>
</protein>
<evidence type="ECO:0000313" key="3">
    <source>
        <dbReference type="Proteomes" id="UP000596660"/>
    </source>
</evidence>
<dbReference type="AlphaFoldDB" id="A0A803MX54"/>
<reference evidence="2" key="1">
    <citation type="journal article" date="2017" name="Nature">
        <title>The genome of Chenopodium quinoa.</title>
        <authorList>
            <person name="Jarvis D.E."/>
            <person name="Ho Y.S."/>
            <person name="Lightfoot D.J."/>
            <person name="Schmoeckel S.M."/>
            <person name="Li B."/>
            <person name="Borm T.J.A."/>
            <person name="Ohyanagi H."/>
            <person name="Mineta K."/>
            <person name="Michell C.T."/>
            <person name="Saber N."/>
            <person name="Kharbatia N.M."/>
            <person name="Rupper R.R."/>
            <person name="Sharp A.R."/>
            <person name="Dally N."/>
            <person name="Boughton B.A."/>
            <person name="Woo Y.H."/>
            <person name="Gao G."/>
            <person name="Schijlen E.G.W.M."/>
            <person name="Guo X."/>
            <person name="Momin A.A."/>
            <person name="Negrao S."/>
            <person name="Al-Babili S."/>
            <person name="Gehring C."/>
            <person name="Roessner U."/>
            <person name="Jung C."/>
            <person name="Murphy K."/>
            <person name="Arold S.T."/>
            <person name="Gojobori T."/>
            <person name="van der Linden C.G."/>
            <person name="van Loo E.N."/>
            <person name="Jellen E.N."/>
            <person name="Maughan P.J."/>
            <person name="Tester M."/>
        </authorList>
    </citation>
    <scope>NUCLEOTIDE SEQUENCE [LARGE SCALE GENOMIC DNA]</scope>
    <source>
        <strain evidence="2">cv. PI 614886</strain>
    </source>
</reference>
<dbReference type="Proteomes" id="UP000596660">
    <property type="component" value="Unplaced"/>
</dbReference>
<feature type="region of interest" description="Disordered" evidence="1">
    <location>
        <begin position="1"/>
        <end position="24"/>
    </location>
</feature>
<reference evidence="2" key="2">
    <citation type="submission" date="2021-03" db="UniProtKB">
        <authorList>
            <consortium name="EnsemblPlants"/>
        </authorList>
    </citation>
    <scope>IDENTIFICATION</scope>
</reference>
<dbReference type="Gramene" id="AUR62036784-RA">
    <property type="protein sequence ID" value="AUR62036784-RA:cds"/>
    <property type="gene ID" value="AUR62036784"/>
</dbReference>
<accession>A0A803MX54</accession>